<dbReference type="PRINTS" id="PR00463">
    <property type="entry name" value="EP450I"/>
</dbReference>
<dbReference type="FunFam" id="1.10.630.10:FF:000023">
    <property type="entry name" value="Cytochrome P450 family protein"/>
    <property type="match status" value="1"/>
</dbReference>
<dbReference type="InterPro" id="IPR017972">
    <property type="entry name" value="Cyt_P450_CS"/>
</dbReference>
<dbReference type="SUPFAM" id="SSF48264">
    <property type="entry name" value="Cytochrome P450"/>
    <property type="match status" value="1"/>
</dbReference>
<evidence type="ECO:0000256" key="6">
    <source>
        <dbReference type="ARBA" id="ARBA00023004"/>
    </source>
</evidence>
<evidence type="ECO:0000256" key="2">
    <source>
        <dbReference type="ARBA" id="ARBA00010617"/>
    </source>
</evidence>
<keyword evidence="8 11" id="KW-0472">Membrane</keyword>
<evidence type="ECO:0000256" key="8">
    <source>
        <dbReference type="ARBA" id="ARBA00023136"/>
    </source>
</evidence>
<dbReference type="AlphaFoldDB" id="A0A7N0UDA9"/>
<feature type="binding site" description="axial binding residue" evidence="9">
    <location>
        <position position="435"/>
    </location>
    <ligand>
        <name>heme</name>
        <dbReference type="ChEBI" id="CHEBI:30413"/>
    </ligand>
    <ligandPart>
        <name>Fe</name>
        <dbReference type="ChEBI" id="CHEBI:18248"/>
    </ligandPart>
</feature>
<accession>A0A7N0UDA9</accession>
<dbReference type="GO" id="GO:0004497">
    <property type="term" value="F:monooxygenase activity"/>
    <property type="evidence" value="ECO:0007669"/>
    <property type="project" value="UniProtKB-KW"/>
</dbReference>
<evidence type="ECO:0000256" key="9">
    <source>
        <dbReference type="PIRSR" id="PIRSR602401-1"/>
    </source>
</evidence>
<evidence type="ECO:0000256" key="10">
    <source>
        <dbReference type="RuleBase" id="RU000461"/>
    </source>
</evidence>
<keyword evidence="7 10" id="KW-0503">Monooxygenase</keyword>
<dbReference type="Gene3D" id="1.10.630.10">
    <property type="entry name" value="Cytochrome P450"/>
    <property type="match status" value="1"/>
</dbReference>
<comment type="cofactor">
    <cofactor evidence="9">
        <name>heme</name>
        <dbReference type="ChEBI" id="CHEBI:30413"/>
    </cofactor>
</comment>
<organism evidence="12 13">
    <name type="scientific">Kalanchoe fedtschenkoi</name>
    <name type="common">Lavender scallops</name>
    <name type="synonym">South American air plant</name>
    <dbReference type="NCBI Taxonomy" id="63787"/>
    <lineage>
        <taxon>Eukaryota</taxon>
        <taxon>Viridiplantae</taxon>
        <taxon>Streptophyta</taxon>
        <taxon>Embryophyta</taxon>
        <taxon>Tracheophyta</taxon>
        <taxon>Spermatophyta</taxon>
        <taxon>Magnoliopsida</taxon>
        <taxon>eudicotyledons</taxon>
        <taxon>Gunneridae</taxon>
        <taxon>Pentapetalae</taxon>
        <taxon>Saxifragales</taxon>
        <taxon>Crassulaceae</taxon>
        <taxon>Kalanchoe</taxon>
    </lineage>
</organism>
<name>A0A7N0UDA9_KALFE</name>
<sequence length="502" mass="56183">MENPFVYFLVFVALYILTARLLHRIRNLPPTPFPSLPVLGHLYLLKKPLYRTLAKVSQKHGPVTLLNFGSRPVLVVSSPEAAEECLTKNDVVFANRPRLLIAKHVGYNYTGLVWAPYGDHWRNLRKISSLEILSTHRLQTLHGIRADEARAMVRGLCGASGVVNMKQVFFHLTMNVMMRMIAGKRYFGDKVEDAEAAERFQRIVRETFLLAAATNLGDYVPLVRWLGMGSTEKRMAALQKERDAFMQSLVEEHKQRNSKQEPNQKTMIQVLLSLQETEPDYYSDMIIKNLMLTLLSAGTDTSSGTMEWALSLLLNHPKCLAKAQEEIDAVVGSDRLIQESDLPNLPYLHAVIMETLRMYPAGPLSVPHESSAGCTVGGFHVPRGTMLMMNLWAIHNDPKIWPDPREFRPERFVGVVEGVRDGFKLMPFGSGRRSCPGEALGIRMVGLAIGSVVQCFDWERVGEEMVDMAEGAGLTLPKAAPLVARCRPRKNMAGLLAQQPPA</sequence>
<dbReference type="GO" id="GO:0020037">
    <property type="term" value="F:heme binding"/>
    <property type="evidence" value="ECO:0007669"/>
    <property type="project" value="InterPro"/>
</dbReference>
<evidence type="ECO:0000256" key="11">
    <source>
        <dbReference type="SAM" id="Phobius"/>
    </source>
</evidence>
<evidence type="ECO:0008006" key="14">
    <source>
        <dbReference type="Google" id="ProtNLM"/>
    </source>
</evidence>
<protein>
    <recommendedName>
        <fullName evidence="14">Cytochrome P450</fullName>
    </recommendedName>
</protein>
<evidence type="ECO:0000256" key="5">
    <source>
        <dbReference type="ARBA" id="ARBA00023002"/>
    </source>
</evidence>
<dbReference type="Gramene" id="Kaladp0060s0110.1.v1.1">
    <property type="protein sequence ID" value="Kaladp0060s0110.1.v1.1"/>
    <property type="gene ID" value="Kaladp0060s0110.v1.1"/>
</dbReference>
<keyword evidence="11" id="KW-0812">Transmembrane</keyword>
<dbReference type="EnsemblPlants" id="Kaladp0060s0110.1.v1.1">
    <property type="protein sequence ID" value="Kaladp0060s0110.1.v1.1"/>
    <property type="gene ID" value="Kaladp0060s0110.v1.1"/>
</dbReference>
<dbReference type="GO" id="GO:0016020">
    <property type="term" value="C:membrane"/>
    <property type="evidence" value="ECO:0007669"/>
    <property type="project" value="UniProtKB-SubCell"/>
</dbReference>
<keyword evidence="5 10" id="KW-0560">Oxidoreductase</keyword>
<dbReference type="CDD" id="cd20653">
    <property type="entry name" value="CYP81"/>
    <property type="match status" value="1"/>
</dbReference>
<evidence type="ECO:0000313" key="12">
    <source>
        <dbReference type="EnsemblPlants" id="Kaladp0060s0110.1.v1.1"/>
    </source>
</evidence>
<dbReference type="Pfam" id="PF00067">
    <property type="entry name" value="p450"/>
    <property type="match status" value="1"/>
</dbReference>
<dbReference type="InterPro" id="IPR050651">
    <property type="entry name" value="Plant_Cytochrome_P450_Monoox"/>
</dbReference>
<comment type="subcellular location">
    <subcellularLocation>
        <location evidence="1">Membrane</location>
    </subcellularLocation>
</comment>
<dbReference type="GO" id="GO:0005506">
    <property type="term" value="F:iron ion binding"/>
    <property type="evidence" value="ECO:0007669"/>
    <property type="project" value="InterPro"/>
</dbReference>
<keyword evidence="6 9" id="KW-0408">Iron</keyword>
<dbReference type="PROSITE" id="PS00086">
    <property type="entry name" value="CYTOCHROME_P450"/>
    <property type="match status" value="1"/>
</dbReference>
<dbReference type="OMA" id="RHNMKNG"/>
<keyword evidence="3 9" id="KW-0349">Heme</keyword>
<dbReference type="PANTHER" id="PTHR47947:SF24">
    <property type="entry name" value="ISOFLAVONE 2'-HYDROXYLASE-LIKE"/>
    <property type="match status" value="1"/>
</dbReference>
<evidence type="ECO:0000256" key="7">
    <source>
        <dbReference type="ARBA" id="ARBA00023033"/>
    </source>
</evidence>
<dbReference type="Proteomes" id="UP000594263">
    <property type="component" value="Unplaced"/>
</dbReference>
<comment type="similarity">
    <text evidence="2 10">Belongs to the cytochrome P450 family.</text>
</comment>
<keyword evidence="11" id="KW-1133">Transmembrane helix</keyword>
<dbReference type="InterPro" id="IPR002401">
    <property type="entry name" value="Cyt_P450_E_grp-I"/>
</dbReference>
<keyword evidence="4 9" id="KW-0479">Metal-binding</keyword>
<feature type="transmembrane region" description="Helical" evidence="11">
    <location>
        <begin position="6"/>
        <end position="23"/>
    </location>
</feature>
<dbReference type="PRINTS" id="PR00385">
    <property type="entry name" value="P450"/>
</dbReference>
<proteinExistence type="inferred from homology"/>
<dbReference type="InterPro" id="IPR036396">
    <property type="entry name" value="Cyt_P450_sf"/>
</dbReference>
<evidence type="ECO:0000256" key="4">
    <source>
        <dbReference type="ARBA" id="ARBA00022723"/>
    </source>
</evidence>
<keyword evidence="13" id="KW-1185">Reference proteome</keyword>
<dbReference type="InterPro" id="IPR001128">
    <property type="entry name" value="Cyt_P450"/>
</dbReference>
<dbReference type="GO" id="GO:0016705">
    <property type="term" value="F:oxidoreductase activity, acting on paired donors, with incorporation or reduction of molecular oxygen"/>
    <property type="evidence" value="ECO:0007669"/>
    <property type="project" value="InterPro"/>
</dbReference>
<reference evidence="12" key="1">
    <citation type="submission" date="2021-01" db="UniProtKB">
        <authorList>
            <consortium name="EnsemblPlants"/>
        </authorList>
    </citation>
    <scope>IDENTIFICATION</scope>
</reference>
<dbReference type="PANTHER" id="PTHR47947">
    <property type="entry name" value="CYTOCHROME P450 82C3-RELATED"/>
    <property type="match status" value="1"/>
</dbReference>
<evidence type="ECO:0000256" key="1">
    <source>
        <dbReference type="ARBA" id="ARBA00004370"/>
    </source>
</evidence>
<evidence type="ECO:0000256" key="3">
    <source>
        <dbReference type="ARBA" id="ARBA00022617"/>
    </source>
</evidence>
<evidence type="ECO:0000313" key="13">
    <source>
        <dbReference type="Proteomes" id="UP000594263"/>
    </source>
</evidence>